<sequence length="336" mass="37641">MEKPDWLKKVAAKAAAEKPRAREVIPETVSERVVHVDGDYLAYRCAGGDECPPGIARKNVRDKVEALKEMSGSTRSIVHLSMPGGTKGERFLVATVKPYQGQRQHGRRPRNWDMLRTYLETHDPKLNPAFEVGRWADREADDGFALASWQAADPTHTCVHATPDKDMRMLAGLHIDYHDYTLTVVPKGTYELLGPYNGLVYGHKWFWLQMLQGDTADHIPGLERHVDGPQGKVGEKTAAAWLKGTTCNEEAFEVVSRKYADTYEDEWADRFVEQASLLWLRGGEKAALHDFIRIVPLTPDIEAAAKRLNKRVRIQRAEIDSITAKANSAEAEEGAA</sequence>
<dbReference type="KEGG" id="vg:54979915"/>
<dbReference type="InterPro" id="IPR036279">
    <property type="entry name" value="5-3_exonuclease_C_sf"/>
</dbReference>
<protein>
    <recommendedName>
        <fullName evidence="4">Exonuclease</fullName>
    </recommendedName>
</protein>
<evidence type="ECO:0000313" key="2">
    <source>
        <dbReference type="EMBL" id="AQT27791.1"/>
    </source>
</evidence>
<organism evidence="2 3">
    <name type="scientific">Ralstonia phage RS-PI-1</name>
    <dbReference type="NCBI Taxonomy" id="1958965"/>
    <lineage>
        <taxon>Viruses</taxon>
        <taxon>Duplodnaviria</taxon>
        <taxon>Heunggongvirae</taxon>
        <taxon>Uroviricota</taxon>
        <taxon>Caudoviricetes</taxon>
        <taxon>Autographivirales</taxon>
        <taxon>Autonotataviridae</taxon>
        <taxon>Ampunavirus</taxon>
        <taxon>Ampunavirus RSPI1</taxon>
    </lineage>
</organism>
<dbReference type="EMBL" id="KY464836">
    <property type="protein sequence ID" value="AQT27791.1"/>
    <property type="molecule type" value="Genomic_DNA"/>
</dbReference>
<keyword evidence="1" id="KW-0175">Coiled coil</keyword>
<name>A0A1S6L1D1_9CAUD</name>
<accession>A0A1S6L1D1</accession>
<dbReference type="RefSeq" id="YP_009789768.1">
    <property type="nucleotide sequence ID" value="NC_047816.1"/>
</dbReference>
<evidence type="ECO:0000256" key="1">
    <source>
        <dbReference type="SAM" id="Coils"/>
    </source>
</evidence>
<dbReference type="Proteomes" id="UP000224348">
    <property type="component" value="Segment"/>
</dbReference>
<reference evidence="2 3" key="1">
    <citation type="submission" date="2017-01" db="EMBL/GenBank/DDBJ databases">
        <title>Isolation and complete genomic analysis of a novel lytic bacteriophage infecting the Ralstonia solanacearum.</title>
        <authorList>
            <person name="Su J."/>
            <person name="Sun H."/>
            <person name="Liu J."/>
            <person name="Guo Z."/>
            <person name="Fan G."/>
            <person name="Gu G."/>
            <person name="Wang G."/>
        </authorList>
    </citation>
    <scope>NUCLEOTIDE SEQUENCE [LARGE SCALE GENOMIC DNA]</scope>
</reference>
<dbReference type="GeneID" id="54979915"/>
<dbReference type="SUPFAM" id="SSF47807">
    <property type="entry name" value="5' to 3' exonuclease, C-terminal subdomain"/>
    <property type="match status" value="1"/>
</dbReference>
<feature type="coiled-coil region" evidence="1">
    <location>
        <begin position="305"/>
        <end position="332"/>
    </location>
</feature>
<evidence type="ECO:0000313" key="3">
    <source>
        <dbReference type="Proteomes" id="UP000224348"/>
    </source>
</evidence>
<evidence type="ECO:0008006" key="4">
    <source>
        <dbReference type="Google" id="ProtNLM"/>
    </source>
</evidence>
<keyword evidence="3" id="KW-1185">Reference proteome</keyword>
<proteinExistence type="predicted"/>